<evidence type="ECO:0000313" key="2">
    <source>
        <dbReference type="Proteomes" id="UP000807342"/>
    </source>
</evidence>
<protein>
    <submittedName>
        <fullName evidence="1">Uncharacterized protein</fullName>
    </submittedName>
</protein>
<comment type="caution">
    <text evidence="1">The sequence shown here is derived from an EMBL/GenBank/DDBJ whole genome shotgun (WGS) entry which is preliminary data.</text>
</comment>
<accession>A0A9P5WW79</accession>
<gene>
    <name evidence="1" type="ORF">P691DRAFT_805059</name>
</gene>
<keyword evidence="2" id="KW-1185">Reference proteome</keyword>
<sequence length="55" mass="6385">MNLIFTTVYKEYAEILQQASVARHWLEARPSPGHPPGKTIILWVFLSIPTGWFSW</sequence>
<reference evidence="1" key="1">
    <citation type="submission" date="2020-11" db="EMBL/GenBank/DDBJ databases">
        <authorList>
            <consortium name="DOE Joint Genome Institute"/>
            <person name="Ahrendt S."/>
            <person name="Riley R."/>
            <person name="Andreopoulos W."/>
            <person name="Labutti K."/>
            <person name="Pangilinan J."/>
            <person name="Ruiz-Duenas F.J."/>
            <person name="Barrasa J.M."/>
            <person name="Sanchez-Garcia M."/>
            <person name="Camarero S."/>
            <person name="Miyauchi S."/>
            <person name="Serrano A."/>
            <person name="Linde D."/>
            <person name="Babiker R."/>
            <person name="Drula E."/>
            <person name="Ayuso-Fernandez I."/>
            <person name="Pacheco R."/>
            <person name="Padilla G."/>
            <person name="Ferreira P."/>
            <person name="Barriuso J."/>
            <person name="Kellner H."/>
            <person name="Castanera R."/>
            <person name="Alfaro M."/>
            <person name="Ramirez L."/>
            <person name="Pisabarro A.G."/>
            <person name="Kuo A."/>
            <person name="Tritt A."/>
            <person name="Lipzen A."/>
            <person name="He G."/>
            <person name="Yan M."/>
            <person name="Ng V."/>
            <person name="Cullen D."/>
            <person name="Martin F."/>
            <person name="Rosso M.-N."/>
            <person name="Henrissat B."/>
            <person name="Hibbett D."/>
            <person name="Martinez A.T."/>
            <person name="Grigoriev I.V."/>
        </authorList>
    </citation>
    <scope>NUCLEOTIDE SEQUENCE</scope>
    <source>
        <strain evidence="1">MF-IS2</strain>
    </source>
</reference>
<proteinExistence type="predicted"/>
<organism evidence="1 2">
    <name type="scientific">Macrolepiota fuliginosa MF-IS2</name>
    <dbReference type="NCBI Taxonomy" id="1400762"/>
    <lineage>
        <taxon>Eukaryota</taxon>
        <taxon>Fungi</taxon>
        <taxon>Dikarya</taxon>
        <taxon>Basidiomycota</taxon>
        <taxon>Agaricomycotina</taxon>
        <taxon>Agaricomycetes</taxon>
        <taxon>Agaricomycetidae</taxon>
        <taxon>Agaricales</taxon>
        <taxon>Agaricineae</taxon>
        <taxon>Agaricaceae</taxon>
        <taxon>Macrolepiota</taxon>
    </lineage>
</organism>
<dbReference type="Proteomes" id="UP000807342">
    <property type="component" value="Unassembled WGS sequence"/>
</dbReference>
<name>A0A9P5WW79_9AGAR</name>
<dbReference type="AlphaFoldDB" id="A0A9P5WW79"/>
<evidence type="ECO:0000313" key="1">
    <source>
        <dbReference type="EMBL" id="KAF9439828.1"/>
    </source>
</evidence>
<dbReference type="EMBL" id="MU153306">
    <property type="protein sequence ID" value="KAF9439828.1"/>
    <property type="molecule type" value="Genomic_DNA"/>
</dbReference>